<reference evidence="1" key="1">
    <citation type="journal article" date="2025" name="Int. J. Syst. Evol. Microbiol.">
        <title>Inconstantimicrobium mannanitabidum sp. nov., a novel member of the family Clostridiaceae isolated from anoxic soil under the treatment of reductive soil disinfestation.</title>
        <authorList>
            <person name="Ueki A."/>
            <person name="Tonouchi A."/>
            <person name="Honma S."/>
            <person name="Kaku N."/>
            <person name="Ueki K."/>
        </authorList>
    </citation>
    <scope>NUCLEOTIDE SEQUENCE</scope>
    <source>
        <strain evidence="1">TW13</strain>
    </source>
</reference>
<sequence>MSYIYGIFLKESNKCLYIGKTQDYKRRNREHFKEIEKGIHKIKQLNTYSVEHLSFEVLCTLETDNSLVVSTMENFYNSLYKPINKCVDKGFRGSVTYAREKNEQLCEDIIEVIKKYY</sequence>
<accession>A0ACB5RAL6</accession>
<keyword evidence="2" id="KW-1185">Reference proteome</keyword>
<comment type="caution">
    <text evidence="1">The sequence shown here is derived from an EMBL/GenBank/DDBJ whole genome shotgun (WGS) entry which is preliminary data.</text>
</comment>
<protein>
    <submittedName>
        <fullName evidence="1">Uncharacterized protein</fullName>
    </submittedName>
</protein>
<organism evidence="1 2">
    <name type="scientific">Inconstantimicrobium mannanitabidum</name>
    <dbReference type="NCBI Taxonomy" id="1604901"/>
    <lineage>
        <taxon>Bacteria</taxon>
        <taxon>Bacillati</taxon>
        <taxon>Bacillota</taxon>
        <taxon>Clostridia</taxon>
        <taxon>Eubacteriales</taxon>
        <taxon>Clostridiaceae</taxon>
        <taxon>Inconstantimicrobium</taxon>
    </lineage>
</organism>
<dbReference type="EMBL" id="BROD01000001">
    <property type="protein sequence ID" value="GKX66016.1"/>
    <property type="molecule type" value="Genomic_DNA"/>
</dbReference>
<evidence type="ECO:0000313" key="2">
    <source>
        <dbReference type="Proteomes" id="UP001058074"/>
    </source>
</evidence>
<evidence type="ECO:0000313" key="1">
    <source>
        <dbReference type="EMBL" id="GKX66016.1"/>
    </source>
</evidence>
<dbReference type="Proteomes" id="UP001058074">
    <property type="component" value="Unassembled WGS sequence"/>
</dbReference>
<gene>
    <name evidence="1" type="ORF">rsdtw13_12740</name>
</gene>
<proteinExistence type="predicted"/>
<name>A0ACB5RAL6_9CLOT</name>